<dbReference type="EMBL" id="LUHQ01000001">
    <property type="protein sequence ID" value="OAP17227.1"/>
    <property type="molecule type" value="Genomic_DNA"/>
</dbReference>
<protein>
    <recommendedName>
        <fullName evidence="4">Secreted protein</fullName>
    </recommendedName>
</protein>
<reference evidence="3" key="1">
    <citation type="journal article" date="2016" name="Proc. Natl. Acad. Sci. U.S.A.">
        <title>Chromosome-level assembly of Arabidopsis thaliana Ler reveals the extent of translocation and inversion polymorphisms.</title>
        <authorList>
            <person name="Zapata L."/>
            <person name="Ding J."/>
            <person name="Willing E.M."/>
            <person name="Hartwig B."/>
            <person name="Bezdan D."/>
            <person name="Jiao W.B."/>
            <person name="Patel V."/>
            <person name="Velikkakam James G."/>
            <person name="Koornneef M."/>
            <person name="Ossowski S."/>
            <person name="Schneeberger K."/>
        </authorList>
    </citation>
    <scope>NUCLEOTIDE SEQUENCE [LARGE SCALE GENOMIC DNA]</scope>
    <source>
        <strain evidence="3">cv. Landsberg erecta</strain>
    </source>
</reference>
<evidence type="ECO:0000313" key="2">
    <source>
        <dbReference type="EMBL" id="OAP17227.1"/>
    </source>
</evidence>
<dbReference type="Proteomes" id="UP000078284">
    <property type="component" value="Chromosome 1"/>
</dbReference>
<dbReference type="AlphaFoldDB" id="A0A178WFV0"/>
<evidence type="ECO:0000313" key="3">
    <source>
        <dbReference type="Proteomes" id="UP000078284"/>
    </source>
</evidence>
<evidence type="ECO:0000256" key="1">
    <source>
        <dbReference type="SAM" id="SignalP"/>
    </source>
</evidence>
<comment type="caution">
    <text evidence="2">The sequence shown here is derived from an EMBL/GenBank/DDBJ whole genome shotgun (WGS) entry which is preliminary data.</text>
</comment>
<sequence length="77" mass="8314">MFVSLLILAVAVYRFGLLPSDFKISINLPQTPRLLATRIDMTIDCLVPSIAASQARRSSSSSALDLAIVVVADPARR</sequence>
<keyword evidence="1" id="KW-0732">Signal</keyword>
<accession>A0A178WFV0</accession>
<gene>
    <name evidence="2" type="ordered locus">AXX17_At1g41610</name>
</gene>
<name>A0A178WFV0_ARATH</name>
<feature type="signal peptide" evidence="1">
    <location>
        <begin position="1"/>
        <end position="16"/>
    </location>
</feature>
<organism evidence="2 3">
    <name type="scientific">Arabidopsis thaliana</name>
    <name type="common">Mouse-ear cress</name>
    <dbReference type="NCBI Taxonomy" id="3702"/>
    <lineage>
        <taxon>Eukaryota</taxon>
        <taxon>Viridiplantae</taxon>
        <taxon>Streptophyta</taxon>
        <taxon>Embryophyta</taxon>
        <taxon>Tracheophyta</taxon>
        <taxon>Spermatophyta</taxon>
        <taxon>Magnoliopsida</taxon>
        <taxon>eudicotyledons</taxon>
        <taxon>Gunneridae</taxon>
        <taxon>Pentapetalae</taxon>
        <taxon>rosids</taxon>
        <taxon>malvids</taxon>
        <taxon>Brassicales</taxon>
        <taxon>Brassicaceae</taxon>
        <taxon>Camelineae</taxon>
        <taxon>Arabidopsis</taxon>
    </lineage>
</organism>
<feature type="chain" id="PRO_5008095917" description="Secreted protein" evidence="1">
    <location>
        <begin position="17"/>
        <end position="77"/>
    </location>
</feature>
<proteinExistence type="predicted"/>
<evidence type="ECO:0008006" key="4">
    <source>
        <dbReference type="Google" id="ProtNLM"/>
    </source>
</evidence>